<dbReference type="Pfam" id="PF02517">
    <property type="entry name" value="Rce1-like"/>
    <property type="match status" value="1"/>
</dbReference>
<keyword evidence="1" id="KW-1133">Transmembrane helix</keyword>
<name>A0A6A5AXE0_APHAT</name>
<sequence length="128" mass="14326">CSWLLLSLFQEIGWSGALYPALDIFFGHSAFMASVVTGVIWAVWHWPFIIAEKYKIIPPGSGYSVVDVEDFQVLSVLSIFTILLVGSRIIMCWIQGKSSYVIWSSVLYHASHGLFISLVGFIFNIMSS</sequence>
<evidence type="ECO:0000313" key="4">
    <source>
        <dbReference type="Proteomes" id="UP000469452"/>
    </source>
</evidence>
<dbReference type="EMBL" id="VJMI01002575">
    <property type="protein sequence ID" value="KAF0775021.1"/>
    <property type="molecule type" value="Genomic_DNA"/>
</dbReference>
<keyword evidence="1" id="KW-0472">Membrane</keyword>
<feature type="non-terminal residue" evidence="3">
    <location>
        <position position="1"/>
    </location>
</feature>
<evidence type="ECO:0000313" key="3">
    <source>
        <dbReference type="EMBL" id="KAF0775021.1"/>
    </source>
</evidence>
<keyword evidence="1" id="KW-0812">Transmembrane</keyword>
<evidence type="ECO:0000259" key="2">
    <source>
        <dbReference type="Pfam" id="PF02517"/>
    </source>
</evidence>
<dbReference type="AlphaFoldDB" id="A0A6A5AXE0"/>
<accession>A0A6A5AXE0</accession>
<feature type="transmembrane region" description="Helical" evidence="1">
    <location>
        <begin position="71"/>
        <end position="94"/>
    </location>
</feature>
<reference evidence="3 4" key="1">
    <citation type="submission" date="2019-06" db="EMBL/GenBank/DDBJ databases">
        <title>Genomics analysis of Aphanomyces spp. identifies a new class of oomycete effector associated with host adaptation.</title>
        <authorList>
            <person name="Gaulin E."/>
        </authorList>
    </citation>
    <scope>NUCLEOTIDE SEQUENCE [LARGE SCALE GENOMIC DNA]</scope>
    <source>
        <strain evidence="3 4">E</strain>
    </source>
</reference>
<feature type="domain" description="CAAX prenyl protease 2/Lysostaphin resistance protein A-like" evidence="2">
    <location>
        <begin position="3"/>
        <end position="112"/>
    </location>
</feature>
<dbReference type="GO" id="GO:0004175">
    <property type="term" value="F:endopeptidase activity"/>
    <property type="evidence" value="ECO:0007669"/>
    <property type="project" value="UniProtKB-ARBA"/>
</dbReference>
<dbReference type="Proteomes" id="UP000469452">
    <property type="component" value="Unassembled WGS sequence"/>
</dbReference>
<organism evidence="3 4">
    <name type="scientific">Aphanomyces astaci</name>
    <name type="common">Crayfish plague agent</name>
    <dbReference type="NCBI Taxonomy" id="112090"/>
    <lineage>
        <taxon>Eukaryota</taxon>
        <taxon>Sar</taxon>
        <taxon>Stramenopiles</taxon>
        <taxon>Oomycota</taxon>
        <taxon>Saprolegniomycetes</taxon>
        <taxon>Saprolegniales</taxon>
        <taxon>Verrucalvaceae</taxon>
        <taxon>Aphanomyces</taxon>
    </lineage>
</organism>
<comment type="caution">
    <text evidence="3">The sequence shown here is derived from an EMBL/GenBank/DDBJ whole genome shotgun (WGS) entry which is preliminary data.</text>
</comment>
<evidence type="ECO:0000256" key="1">
    <source>
        <dbReference type="SAM" id="Phobius"/>
    </source>
</evidence>
<feature type="transmembrane region" description="Helical" evidence="1">
    <location>
        <begin position="106"/>
        <end position="126"/>
    </location>
</feature>
<proteinExistence type="predicted"/>
<protein>
    <recommendedName>
        <fullName evidence="2">CAAX prenyl protease 2/Lysostaphin resistance protein A-like domain-containing protein</fullName>
    </recommendedName>
</protein>
<dbReference type="VEuPathDB" id="FungiDB:H257_06285"/>
<dbReference type="GO" id="GO:0080120">
    <property type="term" value="P:CAAX-box protein maturation"/>
    <property type="evidence" value="ECO:0007669"/>
    <property type="project" value="UniProtKB-ARBA"/>
</dbReference>
<dbReference type="InterPro" id="IPR003675">
    <property type="entry name" value="Rce1/LyrA-like_dom"/>
</dbReference>
<gene>
    <name evidence="3" type="ORF">AaE_001277</name>
</gene>
<feature type="transmembrane region" description="Helical" evidence="1">
    <location>
        <begin position="21"/>
        <end position="44"/>
    </location>
</feature>